<dbReference type="InterPro" id="IPR007219">
    <property type="entry name" value="XnlR_reg_dom"/>
</dbReference>
<dbReference type="PROSITE" id="PS50157">
    <property type="entry name" value="ZINC_FINGER_C2H2_2"/>
    <property type="match status" value="1"/>
</dbReference>
<dbReference type="Gene3D" id="3.30.160.60">
    <property type="entry name" value="Classic Zinc Finger"/>
    <property type="match status" value="1"/>
</dbReference>
<sequence>MSPVPEAISSGRTLETTHTKERPYRCSCGLSFTRRDLLKRHLTISRHSASQPEDIHRQPADGGLIPEVGNPPSKEVGQIPGGTARRIEDLSSPAFFEEAGNASEVLSRSPSIPTDANPNLPYDFALEVVSGRDEGAPLDMINDPSLAELAHMWEMPNTQSELETTAWRSDLNPGYEVCPRLSEFAQRRDPPGADLSVESSFRQGMEASVPSAATRDLVTQHVHQTLQNMLAEYRSVLHGFDLPSQFRLNRYVKSYFDGWTQHLAFVHEPTLDLEESSIDFVLALASLGAQWCLEQRNALNLYLASMAILRRRAMIDNQFPSTARLGQKLEFTPKKAYNLLSTAVILLGYASWESPTASSDISTLVCITTPCIEMVGLTECAAAGTTWLHWVEQESRRRLCLVAFVLLETLSVAYNLPPALFGSRIGLQLPCESRLWHATSAEDWARLRATPGSRDQPLYRDALSSMLQWHTARRRLDFEMTAEGGYVLMHGLLQRIHLLREVSAPLISHESDLPGAEIDRLKGALNIWSMLWDRSSRSNSDLGSFISCTLLALAHIRIHIDFSPYERLASRDPTLIAVSLLRCPPIPSTPSIISALAYATSALSFTIGIGIDSLAKNYKYTSAIRHALAGFESAIFLSKWLMSLHEARERDHLTEHENSILHRIKQNLTEAYNSVNNPEDMFVWTQTRSPSDWNGKQMALATLAVWGRVLKHDSPWSILGVMGASLDQYASRLADPDSFIT</sequence>
<evidence type="ECO:0000256" key="4">
    <source>
        <dbReference type="ARBA" id="ARBA00022771"/>
    </source>
</evidence>
<dbReference type="SUPFAM" id="SSF57667">
    <property type="entry name" value="beta-beta-alpha zinc fingers"/>
    <property type="match status" value="1"/>
</dbReference>
<dbReference type="GO" id="GO:0008270">
    <property type="term" value="F:zinc ion binding"/>
    <property type="evidence" value="ECO:0007669"/>
    <property type="project" value="UniProtKB-KW"/>
</dbReference>
<keyword evidence="3" id="KW-0677">Repeat</keyword>
<dbReference type="AlphaFoldDB" id="A0A9W5YR63"/>
<keyword evidence="8" id="KW-0539">Nucleus</keyword>
<evidence type="ECO:0000256" key="2">
    <source>
        <dbReference type="ARBA" id="ARBA00022723"/>
    </source>
</evidence>
<keyword evidence="7" id="KW-0804">Transcription</keyword>
<evidence type="ECO:0000256" key="1">
    <source>
        <dbReference type="ARBA" id="ARBA00004123"/>
    </source>
</evidence>
<dbReference type="GO" id="GO:0000978">
    <property type="term" value="F:RNA polymerase II cis-regulatory region sequence-specific DNA binding"/>
    <property type="evidence" value="ECO:0007669"/>
    <property type="project" value="InterPro"/>
</dbReference>
<evidence type="ECO:0000256" key="7">
    <source>
        <dbReference type="ARBA" id="ARBA00023163"/>
    </source>
</evidence>
<keyword evidence="6" id="KW-0805">Transcription regulation</keyword>
<evidence type="ECO:0000313" key="13">
    <source>
        <dbReference type="Proteomes" id="UP001143548"/>
    </source>
</evidence>
<keyword evidence="4 9" id="KW-0863">Zinc-finger</keyword>
<gene>
    <name evidence="12" type="ORF">AbraCBS73388_006114</name>
</gene>
<feature type="region of interest" description="Disordered" evidence="10">
    <location>
        <begin position="45"/>
        <end position="75"/>
    </location>
</feature>
<evidence type="ECO:0000256" key="6">
    <source>
        <dbReference type="ARBA" id="ARBA00023015"/>
    </source>
</evidence>
<dbReference type="InterPro" id="IPR036236">
    <property type="entry name" value="Znf_C2H2_sf"/>
</dbReference>
<dbReference type="GO" id="GO:0000981">
    <property type="term" value="F:DNA-binding transcription factor activity, RNA polymerase II-specific"/>
    <property type="evidence" value="ECO:0007669"/>
    <property type="project" value="InterPro"/>
</dbReference>
<keyword evidence="2" id="KW-0479">Metal-binding</keyword>
<evidence type="ECO:0000256" key="5">
    <source>
        <dbReference type="ARBA" id="ARBA00022833"/>
    </source>
</evidence>
<comment type="caution">
    <text evidence="12">The sequence shown here is derived from an EMBL/GenBank/DDBJ whole genome shotgun (WGS) entry which is preliminary data.</text>
</comment>
<reference evidence="12" key="1">
    <citation type="submission" date="2022-07" db="EMBL/GenBank/DDBJ databases">
        <title>Taxonomy of Aspergillus series Nigri: significant species reduction supported by multi-species coalescent approaches.</title>
        <authorList>
            <person name="Bian C."/>
            <person name="Kusuya Y."/>
            <person name="Sklenar F."/>
            <person name="D'hooge E."/>
            <person name="Yaguchi T."/>
            <person name="Takahashi H."/>
            <person name="Hubka V."/>
        </authorList>
    </citation>
    <scope>NUCLEOTIDE SEQUENCE</scope>
    <source>
        <strain evidence="12">CBS 733.88</strain>
    </source>
</reference>
<keyword evidence="5" id="KW-0862">Zinc</keyword>
<dbReference type="InterPro" id="IPR051059">
    <property type="entry name" value="VerF-like"/>
</dbReference>
<evidence type="ECO:0000259" key="11">
    <source>
        <dbReference type="PROSITE" id="PS50157"/>
    </source>
</evidence>
<dbReference type="GO" id="GO:0006351">
    <property type="term" value="P:DNA-templated transcription"/>
    <property type="evidence" value="ECO:0007669"/>
    <property type="project" value="InterPro"/>
</dbReference>
<evidence type="ECO:0000256" key="3">
    <source>
        <dbReference type="ARBA" id="ARBA00022737"/>
    </source>
</evidence>
<dbReference type="Proteomes" id="UP001143548">
    <property type="component" value="Unassembled WGS sequence"/>
</dbReference>
<feature type="region of interest" description="Disordered" evidence="10">
    <location>
        <begin position="1"/>
        <end position="20"/>
    </location>
</feature>
<dbReference type="GO" id="GO:0005634">
    <property type="term" value="C:nucleus"/>
    <property type="evidence" value="ECO:0007669"/>
    <property type="project" value="UniProtKB-SubCell"/>
</dbReference>
<dbReference type="EMBL" id="BROQ01000030">
    <property type="protein sequence ID" value="GKZ20536.1"/>
    <property type="molecule type" value="Genomic_DNA"/>
</dbReference>
<feature type="domain" description="C2H2-type" evidence="11">
    <location>
        <begin position="24"/>
        <end position="52"/>
    </location>
</feature>
<evidence type="ECO:0000256" key="8">
    <source>
        <dbReference type="ARBA" id="ARBA00023242"/>
    </source>
</evidence>
<comment type="subcellular location">
    <subcellularLocation>
        <location evidence="1">Nucleus</location>
    </subcellularLocation>
</comment>
<evidence type="ECO:0000256" key="10">
    <source>
        <dbReference type="SAM" id="MobiDB-lite"/>
    </source>
</evidence>
<dbReference type="PANTHER" id="PTHR40626:SF10">
    <property type="entry name" value="C2H2-TYPE DOMAIN-CONTAINING PROTEIN"/>
    <property type="match status" value="1"/>
</dbReference>
<dbReference type="CDD" id="cd12148">
    <property type="entry name" value="fungal_TF_MHR"/>
    <property type="match status" value="1"/>
</dbReference>
<dbReference type="Pfam" id="PF04082">
    <property type="entry name" value="Fungal_trans"/>
    <property type="match status" value="1"/>
</dbReference>
<dbReference type="InterPro" id="IPR013087">
    <property type="entry name" value="Znf_C2H2_type"/>
</dbReference>
<organism evidence="12 13">
    <name type="scientific">Aspergillus brasiliensis</name>
    <dbReference type="NCBI Taxonomy" id="319629"/>
    <lineage>
        <taxon>Eukaryota</taxon>
        <taxon>Fungi</taxon>
        <taxon>Dikarya</taxon>
        <taxon>Ascomycota</taxon>
        <taxon>Pezizomycotina</taxon>
        <taxon>Eurotiomycetes</taxon>
        <taxon>Eurotiomycetidae</taxon>
        <taxon>Eurotiales</taxon>
        <taxon>Aspergillaceae</taxon>
        <taxon>Aspergillus</taxon>
        <taxon>Aspergillus subgen. Circumdati</taxon>
    </lineage>
</organism>
<name>A0A9W5YR63_9EURO</name>
<evidence type="ECO:0000256" key="9">
    <source>
        <dbReference type="PROSITE-ProRule" id="PRU00042"/>
    </source>
</evidence>
<proteinExistence type="predicted"/>
<protein>
    <recommendedName>
        <fullName evidence="11">C2H2-type domain-containing protein</fullName>
    </recommendedName>
</protein>
<dbReference type="GO" id="GO:0000785">
    <property type="term" value="C:chromatin"/>
    <property type="evidence" value="ECO:0007669"/>
    <property type="project" value="TreeGrafter"/>
</dbReference>
<dbReference type="PANTHER" id="PTHR40626">
    <property type="entry name" value="MIP31509P"/>
    <property type="match status" value="1"/>
</dbReference>
<accession>A0A9W5YR63</accession>
<evidence type="ECO:0000313" key="12">
    <source>
        <dbReference type="EMBL" id="GKZ20536.1"/>
    </source>
</evidence>